<sequence length="365" mass="38285">MKTKKFSLLSVIVLSIVLVISGCGNSNNKSSESPAASPSASPSASNGSAPAPASDINALYYVNSTLGDKSFFDSAQAGMDKAVKELGIKAKTVEGGANSADWASGLEAVVASNKYNVVVVGTSQMIDVTKDLASRYPDIKFIFFDDLIEGVPNVYSMLYSQSEGSFLAGAFAALVTTNTELKGANPEKVVGFVGGMDIPIINDFKSGYEQGAAYVDKDVKVVTSYVGDFVNAPKGKELGLAQIDSQKADIVFGVASAAGLGTLEGANEKGVYSIGVDANQNPLYPGSVLTSMMKNVDQSIFRAFELMVKGELAFGSGEVLGIKEGGVGIAKDEMYEKYVPQSIRDKMTEIEDKLGKGEITVKSSL</sequence>
<keyword evidence="3" id="KW-1003">Cell membrane</keyword>
<gene>
    <name evidence="10" type="ORF">HH215_22955</name>
</gene>
<feature type="region of interest" description="Disordered" evidence="7">
    <location>
        <begin position="29"/>
        <end position="49"/>
    </location>
</feature>
<dbReference type="PANTHER" id="PTHR34296">
    <property type="entry name" value="TRANSCRIPTIONAL ACTIVATOR PROTEIN MED"/>
    <property type="match status" value="1"/>
</dbReference>
<evidence type="ECO:0000256" key="8">
    <source>
        <dbReference type="SAM" id="SignalP"/>
    </source>
</evidence>
<dbReference type="KEGG" id="cheb:HH215_22955"/>
<dbReference type="RefSeq" id="WP_169282020.1">
    <property type="nucleotide sequence ID" value="NZ_CP051680.1"/>
</dbReference>
<evidence type="ECO:0000259" key="9">
    <source>
        <dbReference type="Pfam" id="PF02608"/>
    </source>
</evidence>
<evidence type="ECO:0000313" key="10">
    <source>
        <dbReference type="EMBL" id="QJD85761.1"/>
    </source>
</evidence>
<keyword evidence="4 8" id="KW-0732">Signal</keyword>
<evidence type="ECO:0000256" key="4">
    <source>
        <dbReference type="ARBA" id="ARBA00022729"/>
    </source>
</evidence>
<dbReference type="CDD" id="cd19964">
    <property type="entry name" value="PBP1_BMP-like"/>
    <property type="match status" value="1"/>
</dbReference>
<reference evidence="10 11" key="1">
    <citation type="submission" date="2020-04" db="EMBL/GenBank/DDBJ databases">
        <title>Genome sequencing of novel species.</title>
        <authorList>
            <person name="Heo J."/>
            <person name="Kim S.-J."/>
            <person name="Kim J.-S."/>
            <person name="Hong S.-B."/>
            <person name="Kwon S.-W."/>
        </authorList>
    </citation>
    <scope>NUCLEOTIDE SEQUENCE [LARGE SCALE GENOMIC DNA]</scope>
    <source>
        <strain evidence="10 11">MFER-1</strain>
    </source>
</reference>
<dbReference type="InterPro" id="IPR028082">
    <property type="entry name" value="Peripla_BP_I"/>
</dbReference>
<dbReference type="EMBL" id="CP051680">
    <property type="protein sequence ID" value="QJD85761.1"/>
    <property type="molecule type" value="Genomic_DNA"/>
</dbReference>
<evidence type="ECO:0000256" key="7">
    <source>
        <dbReference type="SAM" id="MobiDB-lite"/>
    </source>
</evidence>
<protein>
    <submittedName>
        <fullName evidence="10">BMP family ABC transporter substrate-binding protein</fullName>
    </submittedName>
</protein>
<feature type="signal peptide" evidence="8">
    <location>
        <begin position="1"/>
        <end position="26"/>
    </location>
</feature>
<dbReference type="InterPro" id="IPR050957">
    <property type="entry name" value="BMP_lipoprotein"/>
</dbReference>
<evidence type="ECO:0000256" key="6">
    <source>
        <dbReference type="ARBA" id="ARBA00023288"/>
    </source>
</evidence>
<evidence type="ECO:0000256" key="2">
    <source>
        <dbReference type="ARBA" id="ARBA00008610"/>
    </source>
</evidence>
<keyword evidence="11" id="KW-1185">Reference proteome</keyword>
<evidence type="ECO:0000256" key="5">
    <source>
        <dbReference type="ARBA" id="ARBA00023136"/>
    </source>
</evidence>
<dbReference type="PANTHER" id="PTHR34296:SF2">
    <property type="entry name" value="ABC TRANSPORTER GUANOSINE-BINDING PROTEIN NUPN"/>
    <property type="match status" value="1"/>
</dbReference>
<comment type="subcellular location">
    <subcellularLocation>
        <location evidence="1">Cell membrane</location>
        <topology evidence="1">Lipid-anchor</topology>
    </subcellularLocation>
</comment>
<feature type="domain" description="ABC transporter substrate-binding protein PnrA-like" evidence="9">
    <location>
        <begin position="61"/>
        <end position="347"/>
    </location>
</feature>
<dbReference type="AlphaFoldDB" id="A0A7Z2ZMU7"/>
<keyword evidence="6" id="KW-0449">Lipoprotein</keyword>
<dbReference type="GO" id="GO:0005886">
    <property type="term" value="C:plasma membrane"/>
    <property type="evidence" value="ECO:0007669"/>
    <property type="project" value="UniProtKB-SubCell"/>
</dbReference>
<evidence type="ECO:0000256" key="3">
    <source>
        <dbReference type="ARBA" id="ARBA00022475"/>
    </source>
</evidence>
<name>A0A7Z2ZMU7_9BACL</name>
<evidence type="ECO:0000256" key="1">
    <source>
        <dbReference type="ARBA" id="ARBA00004193"/>
    </source>
</evidence>
<dbReference type="Pfam" id="PF02608">
    <property type="entry name" value="Bmp"/>
    <property type="match status" value="1"/>
</dbReference>
<evidence type="ECO:0000313" key="11">
    <source>
        <dbReference type="Proteomes" id="UP000502248"/>
    </source>
</evidence>
<dbReference type="Gene3D" id="3.40.50.2300">
    <property type="match status" value="2"/>
</dbReference>
<organism evidence="10 11">
    <name type="scientific">Cohnella herbarum</name>
    <dbReference type="NCBI Taxonomy" id="2728023"/>
    <lineage>
        <taxon>Bacteria</taxon>
        <taxon>Bacillati</taxon>
        <taxon>Bacillota</taxon>
        <taxon>Bacilli</taxon>
        <taxon>Bacillales</taxon>
        <taxon>Paenibacillaceae</taxon>
        <taxon>Cohnella</taxon>
    </lineage>
</organism>
<dbReference type="Proteomes" id="UP000502248">
    <property type="component" value="Chromosome"/>
</dbReference>
<dbReference type="SUPFAM" id="SSF53822">
    <property type="entry name" value="Periplasmic binding protein-like I"/>
    <property type="match status" value="1"/>
</dbReference>
<keyword evidence="5" id="KW-0472">Membrane</keyword>
<dbReference type="InterPro" id="IPR003760">
    <property type="entry name" value="PnrA-like"/>
</dbReference>
<dbReference type="PROSITE" id="PS51257">
    <property type="entry name" value="PROKAR_LIPOPROTEIN"/>
    <property type="match status" value="1"/>
</dbReference>
<feature type="chain" id="PRO_5038910388" evidence="8">
    <location>
        <begin position="27"/>
        <end position="365"/>
    </location>
</feature>
<proteinExistence type="inferred from homology"/>
<accession>A0A7Z2ZMU7</accession>
<comment type="similarity">
    <text evidence="2">Belongs to the BMP lipoprotein family.</text>
</comment>